<accession>A0A9P5Y3X6</accession>
<keyword evidence="2" id="KW-1185">Reference proteome</keyword>
<sequence>MHRCDPGIAQLISDDRKYTYTKPTFQEVASILRASTALSFEKFKPWARQYLENMWSPNLDSVTTTCIPLATETIILARRCSIPSVLKRALYELVRMKGFGQIHVIHDDNDDSKSAGTLSATDHLILTKAREKLGSRWIEIALSPPRVLRPAASVPTPRPLCDNAHCTFASPENTHRIYRKLVHDSGIFASYIWDTICGVQALLDAPWTDEGCCVGCVGKIKGEWQRQKERIWRDLDVWFGLSGTV</sequence>
<evidence type="ECO:0000313" key="2">
    <source>
        <dbReference type="Proteomes" id="UP000807353"/>
    </source>
</evidence>
<protein>
    <submittedName>
        <fullName evidence="1">Uncharacterized protein</fullName>
    </submittedName>
</protein>
<name>A0A9P5Y3X6_9AGAR</name>
<evidence type="ECO:0000313" key="1">
    <source>
        <dbReference type="EMBL" id="KAF9461804.1"/>
    </source>
</evidence>
<proteinExistence type="predicted"/>
<reference evidence="1" key="1">
    <citation type="submission" date="2020-11" db="EMBL/GenBank/DDBJ databases">
        <authorList>
            <consortium name="DOE Joint Genome Institute"/>
            <person name="Ahrendt S."/>
            <person name="Riley R."/>
            <person name="Andreopoulos W."/>
            <person name="Labutti K."/>
            <person name="Pangilinan J."/>
            <person name="Ruiz-Duenas F.J."/>
            <person name="Barrasa J.M."/>
            <person name="Sanchez-Garcia M."/>
            <person name="Camarero S."/>
            <person name="Miyauchi S."/>
            <person name="Serrano A."/>
            <person name="Linde D."/>
            <person name="Babiker R."/>
            <person name="Drula E."/>
            <person name="Ayuso-Fernandez I."/>
            <person name="Pacheco R."/>
            <person name="Padilla G."/>
            <person name="Ferreira P."/>
            <person name="Barriuso J."/>
            <person name="Kellner H."/>
            <person name="Castanera R."/>
            <person name="Alfaro M."/>
            <person name="Ramirez L."/>
            <person name="Pisabarro A.G."/>
            <person name="Kuo A."/>
            <person name="Tritt A."/>
            <person name="Lipzen A."/>
            <person name="He G."/>
            <person name="Yan M."/>
            <person name="Ng V."/>
            <person name="Cullen D."/>
            <person name="Martin F."/>
            <person name="Rosso M.-N."/>
            <person name="Henrissat B."/>
            <person name="Hibbett D."/>
            <person name="Martinez A.T."/>
            <person name="Grigoriev I.V."/>
        </authorList>
    </citation>
    <scope>NUCLEOTIDE SEQUENCE</scope>
    <source>
        <strain evidence="1">CBS 247.69</strain>
    </source>
</reference>
<dbReference type="EMBL" id="MU150279">
    <property type="protein sequence ID" value="KAF9461804.1"/>
    <property type="molecule type" value="Genomic_DNA"/>
</dbReference>
<organism evidence="1 2">
    <name type="scientific">Collybia nuda</name>
    <dbReference type="NCBI Taxonomy" id="64659"/>
    <lineage>
        <taxon>Eukaryota</taxon>
        <taxon>Fungi</taxon>
        <taxon>Dikarya</taxon>
        <taxon>Basidiomycota</taxon>
        <taxon>Agaricomycotina</taxon>
        <taxon>Agaricomycetes</taxon>
        <taxon>Agaricomycetidae</taxon>
        <taxon>Agaricales</taxon>
        <taxon>Tricholomatineae</taxon>
        <taxon>Clitocybaceae</taxon>
        <taxon>Collybia</taxon>
    </lineage>
</organism>
<dbReference type="Proteomes" id="UP000807353">
    <property type="component" value="Unassembled WGS sequence"/>
</dbReference>
<gene>
    <name evidence="1" type="ORF">BDZ94DRAFT_1263029</name>
</gene>
<dbReference type="AlphaFoldDB" id="A0A9P5Y3X6"/>
<dbReference type="OrthoDB" id="2746456at2759"/>
<comment type="caution">
    <text evidence="1">The sequence shown here is derived from an EMBL/GenBank/DDBJ whole genome shotgun (WGS) entry which is preliminary data.</text>
</comment>